<reference evidence="1" key="1">
    <citation type="journal article" date="2022" name="Int. J. Mol. Sci.">
        <title>Draft Genome of Tanacetum Coccineum: Genomic Comparison of Closely Related Tanacetum-Family Plants.</title>
        <authorList>
            <person name="Yamashiro T."/>
            <person name="Shiraishi A."/>
            <person name="Nakayama K."/>
            <person name="Satake H."/>
        </authorList>
    </citation>
    <scope>NUCLEOTIDE SEQUENCE</scope>
</reference>
<protein>
    <submittedName>
        <fullName evidence="1">Uncharacterized protein</fullName>
    </submittedName>
</protein>
<comment type="caution">
    <text evidence="1">The sequence shown here is derived from an EMBL/GenBank/DDBJ whole genome shotgun (WGS) entry which is preliminary data.</text>
</comment>
<sequence length="1059" mass="118126">MKKRLCLLERVVSEQDELPSSVELDRRRVKVTKLATGRLVNGSSCDGIDMVIKKLDLEPKVYATDIVAEFCGPSRWKELSKESGSVDLDPRTEVRGMSIRFAPTGWCRIEEVPRCSLGKLDGIPIAFRGLFGVVFTFLRCRIQVRGKLHNIRENFYLDHKLDDLRKFFDYQSCGSVSLILEYEYEGFLAKSVVYLKLTRQETLNEAFRYFTAVPISGCPYKAKMDSGDESLSIQLFFDIQYNSPLWLCGACFKTYTLRAKFRHGTDFVPPPDNGDGVVRFVLYDLTKPQVPFCYEHLDHVEGLLHDQHGGFTLSLLDSLCSKGLRMVKSTPPKCRLGFSWVLKGALDKVIFKPDDISCWLVRETLVESSPSMLDGDEVDLDLSERNLKQCKRKICDGHYIVAVRVLSSSGVAPYNDATLQELKAKHLIKSAPSFPDIPINHHHLIASQVMVLDRIKNYPRGTSYGRDGLLAQHLMDCLSGVVVAIFDELVSSITQVVNLFLDGKCPMMLGEYISSAPLIPLVKSGVLSVGVMGGGEAILHAVNRLIEDRGDDVGLSMLLNSVTLTQPDCTMGNTPYGHVKGCNRPKEDPRSRIVGVFLSNISRPSHGVKLLGGLVSVDFDFSSELVMKRVAKTIRLMDAVAKINDPQCELLLLRACTGISKLYFAMRTCPPCIFEPAQRSFDVALHFSLECIVTASGPGFGDCDVLNYAFLASRLQSAGLQTKLLQHACIVASGPTFDDALCVFNTSMETNLLSNPKSTFSLSPRQMALWKSQREVHTSDWLRAVPISGLGQSVNASYNVVRDTLVDICFRSGISAGKEVDIGLDGGCDKPLHFVSGRAVIDAAQRKRVKYMTKCAAIVYMLLPFSFSSLGKLEEDAVTLLKRIRLRFASAICLIEDPYCVLPRRDSVHFISWLRFVSRIGCVLSKGLHCDLLIAICLPLKTYIAFWWKETLAKFLLLCSIDQGPFELGTTRNTLGTTPEGGVLLRLERPHTYDDLSDNEKKRYDADVRATNIVLQGLPKDIYKLINHNIEAKAIWDNVKMLLAGSELTKEDRESQLYD</sequence>
<proteinExistence type="predicted"/>
<accession>A0ABQ5I2F2</accession>
<dbReference type="Proteomes" id="UP001151760">
    <property type="component" value="Unassembled WGS sequence"/>
</dbReference>
<organism evidence="1 2">
    <name type="scientific">Tanacetum coccineum</name>
    <dbReference type="NCBI Taxonomy" id="301880"/>
    <lineage>
        <taxon>Eukaryota</taxon>
        <taxon>Viridiplantae</taxon>
        <taxon>Streptophyta</taxon>
        <taxon>Embryophyta</taxon>
        <taxon>Tracheophyta</taxon>
        <taxon>Spermatophyta</taxon>
        <taxon>Magnoliopsida</taxon>
        <taxon>eudicotyledons</taxon>
        <taxon>Gunneridae</taxon>
        <taxon>Pentapetalae</taxon>
        <taxon>asterids</taxon>
        <taxon>campanulids</taxon>
        <taxon>Asterales</taxon>
        <taxon>Asteraceae</taxon>
        <taxon>Asteroideae</taxon>
        <taxon>Anthemideae</taxon>
        <taxon>Anthemidinae</taxon>
        <taxon>Tanacetum</taxon>
    </lineage>
</organism>
<gene>
    <name evidence="1" type="ORF">Tco_1083152</name>
</gene>
<dbReference type="EMBL" id="BQNB010020283">
    <property type="protein sequence ID" value="GJT94307.1"/>
    <property type="molecule type" value="Genomic_DNA"/>
</dbReference>
<dbReference type="PANTHER" id="PTHR48462:SF1">
    <property type="entry name" value="PROTEIN, PUTATIVE-RELATED"/>
    <property type="match status" value="1"/>
</dbReference>
<keyword evidence="2" id="KW-1185">Reference proteome</keyword>
<reference evidence="1" key="2">
    <citation type="submission" date="2022-01" db="EMBL/GenBank/DDBJ databases">
        <authorList>
            <person name="Yamashiro T."/>
            <person name="Shiraishi A."/>
            <person name="Satake H."/>
            <person name="Nakayama K."/>
        </authorList>
    </citation>
    <scope>NUCLEOTIDE SEQUENCE</scope>
</reference>
<dbReference type="PANTHER" id="PTHR48462">
    <property type="entry name" value="PROTEIN, PUTATIVE-RELATED"/>
    <property type="match status" value="1"/>
</dbReference>
<name>A0ABQ5I2F2_9ASTR</name>
<evidence type="ECO:0000313" key="1">
    <source>
        <dbReference type="EMBL" id="GJT94307.1"/>
    </source>
</evidence>
<evidence type="ECO:0000313" key="2">
    <source>
        <dbReference type="Proteomes" id="UP001151760"/>
    </source>
</evidence>